<dbReference type="Proteomes" id="UP000027284">
    <property type="component" value="Unassembled WGS sequence"/>
</dbReference>
<evidence type="ECO:0000313" key="4">
    <source>
        <dbReference type="EMBL" id="KDA53755.1"/>
    </source>
</evidence>
<dbReference type="AlphaFoldDB" id="A0A062XZ16"/>
<evidence type="ECO:0000256" key="2">
    <source>
        <dbReference type="ARBA" id="ARBA00022840"/>
    </source>
</evidence>
<gene>
    <name evidence="4" type="ORF">EG19_02760</name>
</gene>
<dbReference type="InterPro" id="IPR058031">
    <property type="entry name" value="AAA_lid_NorR"/>
</dbReference>
<dbReference type="EMBL" id="JMFG01000017">
    <property type="protein sequence ID" value="KDA53755.1"/>
    <property type="molecule type" value="Genomic_DNA"/>
</dbReference>
<protein>
    <recommendedName>
        <fullName evidence="3">NorR-like AAA+ ATPase lid domain-containing protein</fullName>
    </recommendedName>
</protein>
<keyword evidence="2" id="KW-0067">ATP-binding</keyword>
<name>A0A062XZ16_9BACT</name>
<comment type="caution">
    <text evidence="4">The sequence shown here is derived from an EMBL/GenBank/DDBJ whole genome shotgun (WGS) entry which is preliminary data.</text>
</comment>
<dbReference type="Pfam" id="PF25601">
    <property type="entry name" value="AAA_lid_14"/>
    <property type="match status" value="1"/>
</dbReference>
<evidence type="ECO:0000259" key="3">
    <source>
        <dbReference type="Pfam" id="PF25601"/>
    </source>
</evidence>
<keyword evidence="1" id="KW-0547">Nucleotide-binding</keyword>
<reference evidence="4 5" key="1">
    <citation type="submission" date="2014-04" db="EMBL/GenBank/DDBJ databases">
        <title>The Genome Sequence of Thermoanaerobaculum aquaticum MP-01, The First Cultivated Group 23 Acidobacterium.</title>
        <authorList>
            <person name="Stamps B.W."/>
            <person name="Losey N.A."/>
            <person name="Lawson P.A."/>
            <person name="Stevenson B.S."/>
        </authorList>
    </citation>
    <scope>NUCLEOTIDE SEQUENCE [LARGE SCALE GENOMIC DNA]</scope>
    <source>
        <strain evidence="4 5">MP-01</strain>
    </source>
</reference>
<organism evidence="4 5">
    <name type="scientific">Thermoanaerobaculum aquaticum</name>
    <dbReference type="NCBI Taxonomy" id="1312852"/>
    <lineage>
        <taxon>Bacteria</taxon>
        <taxon>Pseudomonadati</taxon>
        <taxon>Acidobacteriota</taxon>
        <taxon>Thermoanaerobaculia</taxon>
        <taxon>Thermoanaerobaculales</taxon>
        <taxon>Thermoanaerobaculaceae</taxon>
        <taxon>Thermoanaerobaculum</taxon>
    </lineage>
</organism>
<keyword evidence="5" id="KW-1185">Reference proteome</keyword>
<accession>A0A062XZ16</accession>
<proteinExistence type="predicted"/>
<sequence>MLIVARQWLEKMTGKQIALSSETEKLMLQHPWPGNFREFFIAYRQALVNSQRGAWNRSALACPQGQKARGGWLATTV</sequence>
<dbReference type="Gene3D" id="1.10.8.60">
    <property type="match status" value="1"/>
</dbReference>
<feature type="domain" description="NorR-like AAA+ ATPase lid" evidence="3">
    <location>
        <begin position="9"/>
        <end position="53"/>
    </location>
</feature>
<evidence type="ECO:0000313" key="5">
    <source>
        <dbReference type="Proteomes" id="UP000027284"/>
    </source>
</evidence>
<evidence type="ECO:0000256" key="1">
    <source>
        <dbReference type="ARBA" id="ARBA00022741"/>
    </source>
</evidence>